<feature type="transmembrane region" description="Helical" evidence="7">
    <location>
        <begin position="273"/>
        <end position="293"/>
    </location>
</feature>
<dbReference type="InterPro" id="IPR036259">
    <property type="entry name" value="MFS_trans_sf"/>
</dbReference>
<evidence type="ECO:0000256" key="2">
    <source>
        <dbReference type="ARBA" id="ARBA00022475"/>
    </source>
</evidence>
<keyword evidence="2" id="KW-1003">Cell membrane</keyword>
<evidence type="ECO:0000313" key="9">
    <source>
        <dbReference type="EMBL" id="AXI75924.1"/>
    </source>
</evidence>
<dbReference type="PANTHER" id="PTHR43124">
    <property type="entry name" value="PURINE EFFLUX PUMP PBUE"/>
    <property type="match status" value="1"/>
</dbReference>
<evidence type="ECO:0000313" key="10">
    <source>
        <dbReference type="Proteomes" id="UP000253779"/>
    </source>
</evidence>
<organism evidence="9 10">
    <name type="scientific">Streptomyces cavourensis</name>
    <dbReference type="NCBI Taxonomy" id="67258"/>
    <lineage>
        <taxon>Bacteria</taxon>
        <taxon>Bacillati</taxon>
        <taxon>Actinomycetota</taxon>
        <taxon>Actinomycetes</taxon>
        <taxon>Kitasatosporales</taxon>
        <taxon>Streptomycetaceae</taxon>
        <taxon>Streptomyces</taxon>
    </lineage>
</organism>
<dbReference type="Pfam" id="PF07690">
    <property type="entry name" value="MFS_1"/>
    <property type="match status" value="1"/>
</dbReference>
<feature type="transmembrane region" description="Helical" evidence="7">
    <location>
        <begin position="128"/>
        <end position="148"/>
    </location>
</feature>
<dbReference type="InterPro" id="IPR011701">
    <property type="entry name" value="MFS"/>
</dbReference>
<dbReference type="PROSITE" id="PS50850">
    <property type="entry name" value="MFS"/>
    <property type="match status" value="1"/>
</dbReference>
<feature type="transmembrane region" description="Helical" evidence="7">
    <location>
        <begin position="328"/>
        <end position="350"/>
    </location>
</feature>
<feature type="transmembrane region" description="Helical" evidence="7">
    <location>
        <begin position="70"/>
        <end position="89"/>
    </location>
</feature>
<keyword evidence="4 7" id="KW-1133">Transmembrane helix</keyword>
<dbReference type="SUPFAM" id="SSF103473">
    <property type="entry name" value="MFS general substrate transporter"/>
    <property type="match status" value="1"/>
</dbReference>
<dbReference type="PANTHER" id="PTHR43124:SF3">
    <property type="entry name" value="CHLORAMPHENICOL EFFLUX PUMP RV0191"/>
    <property type="match status" value="1"/>
</dbReference>
<accession>A0AAD0QCS0</accession>
<keyword evidence="5 7" id="KW-0472">Membrane</keyword>
<evidence type="ECO:0000256" key="4">
    <source>
        <dbReference type="ARBA" id="ARBA00022989"/>
    </source>
</evidence>
<name>A0AAD0QCS0_9ACTN</name>
<feature type="transmembrane region" description="Helical" evidence="7">
    <location>
        <begin position="38"/>
        <end position="61"/>
    </location>
</feature>
<evidence type="ECO:0000259" key="8">
    <source>
        <dbReference type="PROSITE" id="PS50850"/>
    </source>
</evidence>
<feature type="transmembrane region" description="Helical" evidence="7">
    <location>
        <begin position="240"/>
        <end position="261"/>
    </location>
</feature>
<dbReference type="Gene3D" id="1.20.1250.20">
    <property type="entry name" value="MFS general substrate transporter like domains"/>
    <property type="match status" value="1"/>
</dbReference>
<dbReference type="AlphaFoldDB" id="A0AAD0QCS0"/>
<dbReference type="InterPro" id="IPR050189">
    <property type="entry name" value="MFS_Efflux_Transporters"/>
</dbReference>
<dbReference type="GO" id="GO:0005886">
    <property type="term" value="C:plasma membrane"/>
    <property type="evidence" value="ECO:0007669"/>
    <property type="project" value="UniProtKB-SubCell"/>
</dbReference>
<feature type="transmembrane region" description="Helical" evidence="7">
    <location>
        <begin position="362"/>
        <end position="382"/>
    </location>
</feature>
<feature type="transmembrane region" description="Helical" evidence="7">
    <location>
        <begin position="154"/>
        <end position="174"/>
    </location>
</feature>
<comment type="subcellular location">
    <subcellularLocation>
        <location evidence="1">Cell membrane</location>
        <topology evidence="1">Multi-pass membrane protein</topology>
    </subcellularLocation>
</comment>
<evidence type="ECO:0000256" key="7">
    <source>
        <dbReference type="SAM" id="Phobius"/>
    </source>
</evidence>
<protein>
    <submittedName>
        <fullName evidence="9">MFS transporter</fullName>
    </submittedName>
</protein>
<evidence type="ECO:0000256" key="6">
    <source>
        <dbReference type="SAM" id="MobiDB-lite"/>
    </source>
</evidence>
<dbReference type="RefSeq" id="WP_114934204.1">
    <property type="nucleotide sequence ID" value="NZ_CP030930.1"/>
</dbReference>
<feature type="transmembrane region" description="Helical" evidence="7">
    <location>
        <begin position="305"/>
        <end position="322"/>
    </location>
</feature>
<proteinExistence type="predicted"/>
<keyword evidence="3 7" id="KW-0812">Transmembrane</keyword>
<gene>
    <name evidence="9" type="ORF">DTW94_20190</name>
</gene>
<feature type="transmembrane region" description="Helical" evidence="7">
    <location>
        <begin position="394"/>
        <end position="412"/>
    </location>
</feature>
<dbReference type="Proteomes" id="UP000253779">
    <property type="component" value="Chromosome"/>
</dbReference>
<evidence type="ECO:0000256" key="5">
    <source>
        <dbReference type="ARBA" id="ARBA00023136"/>
    </source>
</evidence>
<evidence type="ECO:0000256" key="3">
    <source>
        <dbReference type="ARBA" id="ARBA00022692"/>
    </source>
</evidence>
<dbReference type="EMBL" id="CP030930">
    <property type="protein sequence ID" value="AXI75924.1"/>
    <property type="molecule type" value="Genomic_DNA"/>
</dbReference>
<feature type="region of interest" description="Disordered" evidence="6">
    <location>
        <begin position="182"/>
        <end position="224"/>
    </location>
</feature>
<dbReference type="GO" id="GO:0022857">
    <property type="term" value="F:transmembrane transporter activity"/>
    <property type="evidence" value="ECO:0007669"/>
    <property type="project" value="InterPro"/>
</dbReference>
<evidence type="ECO:0000256" key="1">
    <source>
        <dbReference type="ARBA" id="ARBA00004651"/>
    </source>
</evidence>
<dbReference type="InterPro" id="IPR020846">
    <property type="entry name" value="MFS_dom"/>
</dbReference>
<reference evidence="9 10" key="1">
    <citation type="submission" date="2018-07" db="EMBL/GenBank/DDBJ databases">
        <title>Complete genome sequence of soil actinomycete Streptomyces cavourensis tj430.</title>
        <authorList>
            <person name="Wang P."/>
            <person name="Huang Y."/>
        </authorList>
    </citation>
    <scope>NUCLEOTIDE SEQUENCE [LARGE SCALE GENOMIC DNA]</scope>
    <source>
        <strain evidence="9 10">TJ430</strain>
    </source>
</reference>
<feature type="domain" description="Major facilitator superfamily (MFS) profile" evidence="8">
    <location>
        <begin position="4"/>
        <end position="418"/>
    </location>
</feature>
<sequence>MPFAVYVLGLAVFAQGTSEFMLSGLVSAIAADLDVSLSAAGLLTSAFAVGMVLGAPLMALFSRTWPRRRALLLFLAVFIAVHIVGALTPGYGVLLAARFVGALANAGFWAVALAAAVSMVPDGLRGRATAVVVGGVTIACVVGVPAGAVLGERWGWRAAFWAVAVVSLPALWAITRSVPGGVPGGRDRDRGRGGGTAPVADARGTASAGQGPETAPAPARTPAPIPVRDELRLLLTAPHLLPTLLTMALVQGATFCAFSYLEPLLTRTTGLTITWVPVALALFGAGAFLGVGAAGRYAERRPTAFIAYGMAALALGWSALALTAGRPLAALALIPLLGMLAFGTGTALITRVLGLAGRSSTLAGAFGTSAFNLGAAVGPWAGGLALEAGGGYRSPVWVSAALMALALLTEGARRLRRVRSRERASGSTAG</sequence>
<feature type="transmembrane region" description="Helical" evidence="7">
    <location>
        <begin position="95"/>
        <end position="116"/>
    </location>
</feature>
<dbReference type="CDD" id="cd17324">
    <property type="entry name" value="MFS_NepI_like"/>
    <property type="match status" value="1"/>
</dbReference>